<keyword evidence="2" id="KW-1133">Transmembrane helix</keyword>
<keyword evidence="2" id="KW-0472">Membrane</keyword>
<keyword evidence="5" id="KW-1185">Reference proteome</keyword>
<sequence>MQNKIGTRYMPGAPILSLPQGKLTYGDDTFLTRKVLLYQIELSAGQSGVDYIRKLNHKAAFIHDGFQHILDTSVDEASVTIILQAKPGSLFSQRMKGWTYPHIVELIADLGVSLLDAMEERITGFSVDPENLWLSDHDKLSVINYWDVGNPQNQGAVGLCRLMIQLFTGTDTIPGAFEVMHTHLERASIPSATYEQKMALIRLVKLVCQGQASLSSLIFGLRSLPSFAHQQDSKPIHSEIVPNQSVDKPQDDEPDEPAETAETRSNRKPEQSASWLKKAALGAVALFVVVIIIVWALWPANKPSPPVEVPPAQTDTKPLPPTATPVASPTPKLGGDSTKQAEEVVIPNLVGLSQEDAHQQTLAARLHYEFFIEANDLPKGTVIRQDPPAGTKGLEGDNVTFWVSKGNN</sequence>
<dbReference type="STRING" id="1469647.BC351_23335"/>
<dbReference type="InterPro" id="IPR005543">
    <property type="entry name" value="PASTA_dom"/>
</dbReference>
<dbReference type="CDD" id="cd06577">
    <property type="entry name" value="PASTA_pknB"/>
    <property type="match status" value="1"/>
</dbReference>
<dbReference type="RefSeq" id="WP_079411997.1">
    <property type="nucleotide sequence ID" value="NZ_MBTG01000009.1"/>
</dbReference>
<organism evidence="4 5">
    <name type="scientific">Paenibacillus ferrarius</name>
    <dbReference type="NCBI Taxonomy" id="1469647"/>
    <lineage>
        <taxon>Bacteria</taxon>
        <taxon>Bacillati</taxon>
        <taxon>Bacillota</taxon>
        <taxon>Bacilli</taxon>
        <taxon>Bacillales</taxon>
        <taxon>Paenibacillaceae</taxon>
        <taxon>Paenibacillus</taxon>
    </lineage>
</organism>
<dbReference type="AlphaFoldDB" id="A0A1V4HN02"/>
<evidence type="ECO:0000259" key="3">
    <source>
        <dbReference type="PROSITE" id="PS51178"/>
    </source>
</evidence>
<feature type="compositionally biased region" description="Basic and acidic residues" evidence="1">
    <location>
        <begin position="261"/>
        <end position="270"/>
    </location>
</feature>
<feature type="transmembrane region" description="Helical" evidence="2">
    <location>
        <begin position="279"/>
        <end position="298"/>
    </location>
</feature>
<dbReference type="Proteomes" id="UP000190626">
    <property type="component" value="Unassembled WGS sequence"/>
</dbReference>
<evidence type="ECO:0000313" key="4">
    <source>
        <dbReference type="EMBL" id="OPH58735.1"/>
    </source>
</evidence>
<dbReference type="Gene3D" id="3.30.10.20">
    <property type="match status" value="1"/>
</dbReference>
<reference evidence="5" key="1">
    <citation type="submission" date="2016-07" db="EMBL/GenBank/DDBJ databases">
        <authorList>
            <person name="Florea S."/>
            <person name="Webb J.S."/>
            <person name="Jaromczyk J."/>
            <person name="Schardl C.L."/>
        </authorList>
    </citation>
    <scope>NUCLEOTIDE SEQUENCE [LARGE SCALE GENOMIC DNA]</scope>
    <source>
        <strain evidence="5">CY1</strain>
    </source>
</reference>
<gene>
    <name evidence="4" type="ORF">BC351_23335</name>
</gene>
<accession>A0A1V4HN02</accession>
<protein>
    <recommendedName>
        <fullName evidence="3">PASTA domain-containing protein</fullName>
    </recommendedName>
</protein>
<evidence type="ECO:0000256" key="2">
    <source>
        <dbReference type="SAM" id="Phobius"/>
    </source>
</evidence>
<dbReference type="PROSITE" id="PS51178">
    <property type="entry name" value="PASTA"/>
    <property type="match status" value="1"/>
</dbReference>
<dbReference type="SMART" id="SM00740">
    <property type="entry name" value="PASTA"/>
    <property type="match status" value="1"/>
</dbReference>
<feature type="domain" description="PASTA" evidence="3">
    <location>
        <begin position="340"/>
        <end position="405"/>
    </location>
</feature>
<dbReference type="Pfam" id="PF03793">
    <property type="entry name" value="PASTA"/>
    <property type="match status" value="1"/>
</dbReference>
<keyword evidence="2" id="KW-0812">Transmembrane</keyword>
<dbReference type="EMBL" id="MBTG01000009">
    <property type="protein sequence ID" value="OPH58735.1"/>
    <property type="molecule type" value="Genomic_DNA"/>
</dbReference>
<name>A0A1V4HN02_9BACL</name>
<dbReference type="OrthoDB" id="2677720at2"/>
<proteinExistence type="predicted"/>
<feature type="compositionally biased region" description="Acidic residues" evidence="1">
    <location>
        <begin position="250"/>
        <end position="259"/>
    </location>
</feature>
<feature type="region of interest" description="Disordered" evidence="1">
    <location>
        <begin position="232"/>
        <end position="272"/>
    </location>
</feature>
<evidence type="ECO:0000256" key="1">
    <source>
        <dbReference type="SAM" id="MobiDB-lite"/>
    </source>
</evidence>
<comment type="caution">
    <text evidence="4">The sequence shown here is derived from an EMBL/GenBank/DDBJ whole genome shotgun (WGS) entry which is preliminary data.</text>
</comment>
<feature type="region of interest" description="Disordered" evidence="1">
    <location>
        <begin position="305"/>
        <end position="337"/>
    </location>
</feature>
<evidence type="ECO:0000313" key="5">
    <source>
        <dbReference type="Proteomes" id="UP000190626"/>
    </source>
</evidence>